<dbReference type="Gene3D" id="3.40.50.11940">
    <property type="match status" value="2"/>
</dbReference>
<evidence type="ECO:0000313" key="2">
    <source>
        <dbReference type="Proteomes" id="UP001146670"/>
    </source>
</evidence>
<keyword evidence="2" id="KW-1185">Reference proteome</keyword>
<gene>
    <name evidence="1" type="primary">csn2</name>
    <name evidence="1" type="ORF">OW157_03900</name>
</gene>
<reference evidence="1" key="1">
    <citation type="submission" date="2022-12" db="EMBL/GenBank/DDBJ databases">
        <title>Description and comparative metabolic analysis of Aerococcus sp. nov., isolated from the feces of a pig.</title>
        <authorList>
            <person name="Chang Y.-H."/>
        </authorList>
    </citation>
    <scope>NUCLEOTIDE SEQUENCE</scope>
    <source>
        <strain evidence="1">YH-aer222</strain>
    </source>
</reference>
<dbReference type="AlphaFoldDB" id="A0A9X3JGM1"/>
<protein>
    <submittedName>
        <fullName evidence="1">Type II-A CRISPR-associated protein Csn2</fullName>
    </submittedName>
</protein>
<comment type="caution">
    <text evidence="1">The sequence shown here is derived from an EMBL/GenBank/DDBJ whole genome shotgun (WGS) entry which is preliminary data.</text>
</comment>
<name>A0A9X3JGM1_9LACT</name>
<evidence type="ECO:0000313" key="1">
    <source>
        <dbReference type="EMBL" id="MCZ0725714.1"/>
    </source>
</evidence>
<proteinExistence type="predicted"/>
<dbReference type="NCBIfam" id="TIGR01866">
    <property type="entry name" value="cas_Csn2"/>
    <property type="match status" value="1"/>
</dbReference>
<organism evidence="1 2">
    <name type="scientific">Aerococcus kribbianus</name>
    <dbReference type="NCBI Taxonomy" id="2999064"/>
    <lineage>
        <taxon>Bacteria</taxon>
        <taxon>Bacillati</taxon>
        <taxon>Bacillota</taxon>
        <taxon>Bacilli</taxon>
        <taxon>Lactobacillales</taxon>
        <taxon>Aerococcaceae</taxon>
        <taxon>Aerococcus</taxon>
    </lineage>
</organism>
<dbReference type="Pfam" id="PF09711">
    <property type="entry name" value="Cas_Csn2"/>
    <property type="match status" value="1"/>
</dbReference>
<dbReference type="RefSeq" id="WP_268752027.1">
    <property type="nucleotide sequence ID" value="NZ_JAPRFQ010000001.1"/>
</dbReference>
<accession>A0A9X3JGM1</accession>
<dbReference type="EMBL" id="JAPRFR010000001">
    <property type="protein sequence ID" value="MCZ0725714.1"/>
    <property type="molecule type" value="Genomic_DNA"/>
</dbReference>
<sequence length="219" mass="25556">MKLNIEILDQPLSIRGQTIFTILDTRVFAQLVEAFYNYDSNGQLKLFFDNQDRLSENEVMLITDILSYNLNSTPVLKAIYQDLERQLNEDLETKTFIEKVISDVAIVLKDLTVTHELDISINEPDIKHVFKGFDLRLNDDVKTIFDTMLSILDVYHYLPKKKLLVFINALSYLTVGEKESLQEEISLRQIDVLFIEPRKVAGMTQYLLDEDYFLFEDMV</sequence>
<dbReference type="Proteomes" id="UP001146670">
    <property type="component" value="Unassembled WGS sequence"/>
</dbReference>
<dbReference type="InterPro" id="IPR010146">
    <property type="entry name" value="CRISPR-assoc_prot_Csn2-typ"/>
</dbReference>
<dbReference type="InterPro" id="IPR038600">
    <property type="entry name" value="Csn2_sf"/>
</dbReference>